<comment type="catalytic activity">
    <reaction evidence="1">
        <text>a 4-O-methyl-thymidine in DNA + L-cysteinyl-[protein] = a thymidine in DNA + S-methyl-L-cysteinyl-[protein]</text>
        <dbReference type="Rhea" id="RHEA:53428"/>
        <dbReference type="Rhea" id="RHEA-COMP:10131"/>
        <dbReference type="Rhea" id="RHEA-COMP:10132"/>
        <dbReference type="Rhea" id="RHEA-COMP:13555"/>
        <dbReference type="Rhea" id="RHEA-COMP:13556"/>
        <dbReference type="ChEBI" id="CHEBI:29950"/>
        <dbReference type="ChEBI" id="CHEBI:82612"/>
        <dbReference type="ChEBI" id="CHEBI:137386"/>
        <dbReference type="ChEBI" id="CHEBI:137387"/>
        <dbReference type="EC" id="2.1.1.63"/>
    </reaction>
</comment>
<reference evidence="12 13" key="1">
    <citation type="submission" date="2015-02" db="EMBL/GenBank/DDBJ databases">
        <title>Genome Sequencing of Rickettsiales.</title>
        <authorList>
            <person name="Daugherty S.C."/>
            <person name="Su Q."/>
            <person name="Abolude K."/>
            <person name="Beier-Sexton M."/>
            <person name="Carlyon J.A."/>
            <person name="Carter R."/>
            <person name="Day N.P."/>
            <person name="Dumler S.J."/>
            <person name="Dyachenko V."/>
            <person name="Godinez A."/>
            <person name="Kurtti T.J."/>
            <person name="Lichay M."/>
            <person name="Mullins K.E."/>
            <person name="Ott S."/>
            <person name="Pappas-Brown V."/>
            <person name="Paris D.H."/>
            <person name="Patel P."/>
            <person name="Richards A.L."/>
            <person name="Sadzewicz L."/>
            <person name="Sears K."/>
            <person name="Seidman D."/>
            <person name="Sengamalay N."/>
            <person name="Stenos J."/>
            <person name="Tallon L.J."/>
            <person name="Vincent G."/>
            <person name="Fraser C.M."/>
            <person name="Munderloh U."/>
            <person name="Dunning-Hotopp J.C."/>
        </authorList>
    </citation>
    <scope>NUCLEOTIDE SEQUENCE [LARGE SCALE GENOMIC DNA]</scope>
    <source>
        <strain evidence="12 13">Tate's Hell</strain>
    </source>
</reference>
<comment type="function">
    <text evidence="2">Involved in the cellular defense against the biological effects of O6-methylguanine (O6-MeG) and O4-methylthymine (O4-MeT) in DNA. Repairs the methylated nucleobase in DNA by stoichiometrically transferring the methyl group to a cysteine residue in the enzyme. This is a suicide reaction: the enzyme is irreversibly inactivated.</text>
</comment>
<dbReference type="PROSITE" id="PS00374">
    <property type="entry name" value="MGMT"/>
    <property type="match status" value="1"/>
</dbReference>
<dbReference type="InterPro" id="IPR036217">
    <property type="entry name" value="MethylDNA_cys_MeTrfase_DNAb"/>
</dbReference>
<gene>
    <name evidence="12" type="ORF">RPATATE_0695</name>
</gene>
<dbReference type="PANTHER" id="PTHR46460:SF1">
    <property type="entry name" value="METHYLATED-DNA--PROTEIN-CYSTEINE METHYLTRANSFERASE"/>
    <property type="match status" value="1"/>
</dbReference>
<dbReference type="GO" id="GO:0032259">
    <property type="term" value="P:methylation"/>
    <property type="evidence" value="ECO:0007669"/>
    <property type="project" value="UniProtKB-KW"/>
</dbReference>
<keyword evidence="9" id="KW-0234">DNA repair</keyword>
<evidence type="ECO:0000256" key="5">
    <source>
        <dbReference type="ARBA" id="ARBA00015377"/>
    </source>
</evidence>
<dbReference type="Pfam" id="PF01035">
    <property type="entry name" value="DNA_binding_1"/>
    <property type="match status" value="1"/>
</dbReference>
<evidence type="ECO:0000256" key="2">
    <source>
        <dbReference type="ARBA" id="ARBA00003317"/>
    </source>
</evidence>
<dbReference type="InterPro" id="IPR001497">
    <property type="entry name" value="MethylDNA_cys_MeTrfase_AS"/>
</dbReference>
<dbReference type="EC" id="2.1.1.63" evidence="4"/>
<dbReference type="Proteomes" id="UP000035491">
    <property type="component" value="Unassembled WGS sequence"/>
</dbReference>
<evidence type="ECO:0000313" key="13">
    <source>
        <dbReference type="Proteomes" id="UP000035491"/>
    </source>
</evidence>
<comment type="similarity">
    <text evidence="3">Belongs to the MGMT family.</text>
</comment>
<sequence length="43" mass="5047">MNQLAIIVPCHRIINSNGKLGCYGRGLHRKKWLIEHERQFTTN</sequence>
<comment type="caution">
    <text evidence="12">The sequence shown here is derived from an EMBL/GenBank/DDBJ whole genome shotgun (WGS) entry which is preliminary data.</text>
</comment>
<accession>A0ABR5DNF6</accession>
<organism evidence="12 13">
    <name type="scientific">Rickettsia parkeri str. Tate's Hell</name>
    <dbReference type="NCBI Taxonomy" id="1359189"/>
    <lineage>
        <taxon>Bacteria</taxon>
        <taxon>Pseudomonadati</taxon>
        <taxon>Pseudomonadota</taxon>
        <taxon>Alphaproteobacteria</taxon>
        <taxon>Rickettsiales</taxon>
        <taxon>Rickettsiaceae</taxon>
        <taxon>Rickettsieae</taxon>
        <taxon>Rickettsia</taxon>
        <taxon>spotted fever group</taxon>
    </lineage>
</organism>
<dbReference type="NCBIfam" id="TIGR00589">
    <property type="entry name" value="ogt"/>
    <property type="match status" value="1"/>
</dbReference>
<evidence type="ECO:0000256" key="6">
    <source>
        <dbReference type="ARBA" id="ARBA00022603"/>
    </source>
</evidence>
<protein>
    <recommendedName>
        <fullName evidence="5">Methylated-DNA--protein-cysteine methyltransferase</fullName>
        <ecNumber evidence="4">2.1.1.63</ecNumber>
    </recommendedName>
</protein>
<keyword evidence="13" id="KW-1185">Reference proteome</keyword>
<evidence type="ECO:0000259" key="11">
    <source>
        <dbReference type="Pfam" id="PF01035"/>
    </source>
</evidence>
<dbReference type="PANTHER" id="PTHR46460">
    <property type="entry name" value="METHYLATED-DNA--PROTEIN-CYSTEINE METHYLTRANSFERASE"/>
    <property type="match status" value="1"/>
</dbReference>
<keyword evidence="8" id="KW-0227">DNA damage</keyword>
<evidence type="ECO:0000256" key="7">
    <source>
        <dbReference type="ARBA" id="ARBA00022679"/>
    </source>
</evidence>
<dbReference type="EMBL" id="LAOO01000001">
    <property type="protein sequence ID" value="KJW00248.1"/>
    <property type="molecule type" value="Genomic_DNA"/>
</dbReference>
<dbReference type="InterPro" id="IPR014048">
    <property type="entry name" value="MethylDNA_cys_MeTrfase_DNA-bd"/>
</dbReference>
<evidence type="ECO:0000313" key="12">
    <source>
        <dbReference type="EMBL" id="KJW00248.1"/>
    </source>
</evidence>
<evidence type="ECO:0000256" key="10">
    <source>
        <dbReference type="ARBA" id="ARBA00049348"/>
    </source>
</evidence>
<proteinExistence type="inferred from homology"/>
<dbReference type="GO" id="GO:0003908">
    <property type="term" value="F:methylated-DNA-[protein]-cysteine S-methyltransferase activity"/>
    <property type="evidence" value="ECO:0007669"/>
    <property type="project" value="UniProtKB-EC"/>
</dbReference>
<dbReference type="InterPro" id="IPR036388">
    <property type="entry name" value="WH-like_DNA-bd_sf"/>
</dbReference>
<name>A0ABR5DNF6_RICPA</name>
<dbReference type="SUPFAM" id="SSF46767">
    <property type="entry name" value="Methylated DNA-protein cysteine methyltransferase, C-terminal domain"/>
    <property type="match status" value="1"/>
</dbReference>
<keyword evidence="7 12" id="KW-0808">Transferase</keyword>
<comment type="catalytic activity">
    <reaction evidence="10">
        <text>a 6-O-methyl-2'-deoxyguanosine in DNA + L-cysteinyl-[protein] = S-methyl-L-cysteinyl-[protein] + a 2'-deoxyguanosine in DNA</text>
        <dbReference type="Rhea" id="RHEA:24000"/>
        <dbReference type="Rhea" id="RHEA-COMP:10131"/>
        <dbReference type="Rhea" id="RHEA-COMP:10132"/>
        <dbReference type="Rhea" id="RHEA-COMP:11367"/>
        <dbReference type="Rhea" id="RHEA-COMP:11368"/>
        <dbReference type="ChEBI" id="CHEBI:29950"/>
        <dbReference type="ChEBI" id="CHEBI:82612"/>
        <dbReference type="ChEBI" id="CHEBI:85445"/>
        <dbReference type="ChEBI" id="CHEBI:85448"/>
        <dbReference type="EC" id="2.1.1.63"/>
    </reaction>
</comment>
<evidence type="ECO:0000256" key="3">
    <source>
        <dbReference type="ARBA" id="ARBA00008711"/>
    </source>
</evidence>
<dbReference type="Gene3D" id="1.10.10.10">
    <property type="entry name" value="Winged helix-like DNA-binding domain superfamily/Winged helix DNA-binding domain"/>
    <property type="match status" value="1"/>
</dbReference>
<evidence type="ECO:0000256" key="9">
    <source>
        <dbReference type="ARBA" id="ARBA00023204"/>
    </source>
</evidence>
<keyword evidence="6 12" id="KW-0489">Methyltransferase</keyword>
<dbReference type="CDD" id="cd06445">
    <property type="entry name" value="ATase"/>
    <property type="match status" value="1"/>
</dbReference>
<evidence type="ECO:0000256" key="1">
    <source>
        <dbReference type="ARBA" id="ARBA00001286"/>
    </source>
</evidence>
<feature type="domain" description="Methylated-DNA-[protein]-cysteine S-methyltransferase DNA binding" evidence="11">
    <location>
        <begin position="2"/>
        <end position="38"/>
    </location>
</feature>
<evidence type="ECO:0000256" key="4">
    <source>
        <dbReference type="ARBA" id="ARBA00011918"/>
    </source>
</evidence>
<evidence type="ECO:0000256" key="8">
    <source>
        <dbReference type="ARBA" id="ARBA00022763"/>
    </source>
</evidence>